<protein>
    <submittedName>
        <fullName evidence="2">Uncharacterized protein</fullName>
    </submittedName>
</protein>
<reference evidence="2" key="1">
    <citation type="submission" date="2023-03" db="EMBL/GenBank/DDBJ databases">
        <title>Amycolatopsis taiwanensis NBRC 103393.</title>
        <authorList>
            <person name="Ichikawa N."/>
            <person name="Sato H."/>
            <person name="Tonouchi N."/>
        </authorList>
    </citation>
    <scope>NUCLEOTIDE SEQUENCE</scope>
    <source>
        <strain evidence="2">NBRC 103393</strain>
    </source>
</reference>
<gene>
    <name evidence="2" type="ORF">Atai01_73080</name>
</gene>
<comment type="caution">
    <text evidence="2">The sequence shown here is derived from an EMBL/GenBank/DDBJ whole genome shotgun (WGS) entry which is preliminary data.</text>
</comment>
<dbReference type="EMBL" id="BSTI01000025">
    <property type="protein sequence ID" value="GLY70689.1"/>
    <property type="molecule type" value="Genomic_DNA"/>
</dbReference>
<organism evidence="2 3">
    <name type="scientific">Amycolatopsis taiwanensis</name>
    <dbReference type="NCBI Taxonomy" id="342230"/>
    <lineage>
        <taxon>Bacteria</taxon>
        <taxon>Bacillati</taxon>
        <taxon>Actinomycetota</taxon>
        <taxon>Actinomycetes</taxon>
        <taxon>Pseudonocardiales</taxon>
        <taxon>Pseudonocardiaceae</taxon>
        <taxon>Amycolatopsis</taxon>
    </lineage>
</organism>
<name>A0A9W6VKJ8_9PSEU</name>
<keyword evidence="3" id="KW-1185">Reference proteome</keyword>
<evidence type="ECO:0000313" key="2">
    <source>
        <dbReference type="EMBL" id="GLY70689.1"/>
    </source>
</evidence>
<evidence type="ECO:0000313" key="3">
    <source>
        <dbReference type="Proteomes" id="UP001165136"/>
    </source>
</evidence>
<dbReference type="AlphaFoldDB" id="A0A9W6VKJ8"/>
<dbReference type="Proteomes" id="UP001165136">
    <property type="component" value="Unassembled WGS sequence"/>
</dbReference>
<accession>A0A9W6VKJ8</accession>
<sequence length="124" mass="12906">MVPDLPTLADSSTLLLGFLVQVGAENGLGRYGQALLSTLSTFSHEIVAMTSARKVTAAAGYLLVTVGVGLGLSFAGAAIAQALWCGGRILSPRAAMCQAGRRLNGEARWRSTKAWGRASIWSSP</sequence>
<feature type="transmembrane region" description="Helical" evidence="1">
    <location>
        <begin position="59"/>
        <end position="84"/>
    </location>
</feature>
<dbReference type="RefSeq" id="WP_052371811.1">
    <property type="nucleotide sequence ID" value="NZ_BSTI01000025.1"/>
</dbReference>
<keyword evidence="1" id="KW-1133">Transmembrane helix</keyword>
<keyword evidence="1" id="KW-0472">Membrane</keyword>
<evidence type="ECO:0000256" key="1">
    <source>
        <dbReference type="SAM" id="Phobius"/>
    </source>
</evidence>
<keyword evidence="1" id="KW-0812">Transmembrane</keyword>
<proteinExistence type="predicted"/>